<name>A0ABS8EUR8_9FIRM</name>
<evidence type="ECO:0000256" key="1">
    <source>
        <dbReference type="ARBA" id="ARBA00023125"/>
    </source>
</evidence>
<comment type="subcellular location">
    <subcellularLocation>
        <location evidence="2">Cytoplasm</location>
        <location evidence="2">Nucleoid</location>
    </subcellularLocation>
</comment>
<proteinExistence type="inferred from homology"/>
<dbReference type="EMBL" id="JAJEQE010000017">
    <property type="protein sequence ID" value="MCC2148945.1"/>
    <property type="molecule type" value="Genomic_DNA"/>
</dbReference>
<dbReference type="Proteomes" id="UP001299235">
    <property type="component" value="Unassembled WGS sequence"/>
</dbReference>
<dbReference type="HAMAP" id="MF_00274">
    <property type="entry name" value="DNA_YbaB_EbfC"/>
    <property type="match status" value="1"/>
</dbReference>
<dbReference type="PANTHER" id="PTHR33449">
    <property type="entry name" value="NUCLEOID-ASSOCIATED PROTEIN YBAB"/>
    <property type="match status" value="1"/>
</dbReference>
<dbReference type="SUPFAM" id="SSF82607">
    <property type="entry name" value="YbaB-like"/>
    <property type="match status" value="1"/>
</dbReference>
<keyword evidence="3" id="KW-0175">Coiled coil</keyword>
<dbReference type="Gene3D" id="3.30.1310.10">
    <property type="entry name" value="Nucleoid-associated protein YbaB-like domain"/>
    <property type="match status" value="1"/>
</dbReference>
<comment type="similarity">
    <text evidence="2">Belongs to the YbaB/EbfC family.</text>
</comment>
<comment type="subunit">
    <text evidence="2">Homodimer.</text>
</comment>
<gene>
    <name evidence="4" type="ORF">LKD42_06710</name>
</gene>
<comment type="function">
    <text evidence="2">Binds to DNA and alters its conformation. May be involved in regulation of gene expression, nucleoid organization and DNA protection.</text>
</comment>
<sequence>MAKRGGFPGGGIPGNMNNLMKQAQKMQRQMEENQKALEEKEFTAAAGGGVVEVTISGKKEVTKVSLKEEVVDPDDIEMLEDLIMAATNEALRKVEEETNAVMSKLTGGLTGMGGGFPF</sequence>
<evidence type="ECO:0000256" key="2">
    <source>
        <dbReference type="HAMAP-Rule" id="MF_00274"/>
    </source>
</evidence>
<dbReference type="InterPro" id="IPR036894">
    <property type="entry name" value="YbaB-like_sf"/>
</dbReference>
<dbReference type="Pfam" id="PF02575">
    <property type="entry name" value="YbaB_DNA_bd"/>
    <property type="match status" value="1"/>
</dbReference>
<organism evidence="4 5">
    <name type="scientific">Hominisplanchenecus faecis</name>
    <dbReference type="NCBI Taxonomy" id="2885351"/>
    <lineage>
        <taxon>Bacteria</taxon>
        <taxon>Bacillati</taxon>
        <taxon>Bacillota</taxon>
        <taxon>Clostridia</taxon>
        <taxon>Lachnospirales</taxon>
        <taxon>Lachnospiraceae</taxon>
        <taxon>Hominisplanchenecus</taxon>
    </lineage>
</organism>
<dbReference type="PIRSF" id="PIRSF004555">
    <property type="entry name" value="UCP004555"/>
    <property type="match status" value="1"/>
</dbReference>
<reference evidence="4 5" key="1">
    <citation type="submission" date="2021-10" db="EMBL/GenBank/DDBJ databases">
        <title>Anaerobic single-cell dispensing facilitates the cultivation of human gut bacteria.</title>
        <authorList>
            <person name="Afrizal A."/>
        </authorList>
    </citation>
    <scope>NUCLEOTIDE SEQUENCE [LARGE SCALE GENOMIC DNA]</scope>
    <source>
        <strain evidence="4 5">CLA-AA-H246</strain>
    </source>
</reference>
<evidence type="ECO:0000313" key="5">
    <source>
        <dbReference type="Proteomes" id="UP001299235"/>
    </source>
</evidence>
<protein>
    <recommendedName>
        <fullName evidence="2">Nucleoid-associated protein LKD42_06710</fullName>
    </recommendedName>
</protein>
<comment type="caution">
    <text evidence="4">The sequence shown here is derived from an EMBL/GenBank/DDBJ whole genome shotgun (WGS) entry which is preliminary data.</text>
</comment>
<evidence type="ECO:0000256" key="3">
    <source>
        <dbReference type="SAM" id="Coils"/>
    </source>
</evidence>
<accession>A0ABS8EUR8</accession>
<dbReference type="NCBIfam" id="TIGR00103">
    <property type="entry name" value="DNA_YbaB_EbfC"/>
    <property type="match status" value="1"/>
</dbReference>
<keyword evidence="5" id="KW-1185">Reference proteome</keyword>
<dbReference type="InterPro" id="IPR004401">
    <property type="entry name" value="YbaB/EbfC"/>
</dbReference>
<keyword evidence="1 2" id="KW-0238">DNA-binding</keyword>
<keyword evidence="2" id="KW-0963">Cytoplasm</keyword>
<dbReference type="PANTHER" id="PTHR33449:SF1">
    <property type="entry name" value="NUCLEOID-ASSOCIATED PROTEIN YBAB"/>
    <property type="match status" value="1"/>
</dbReference>
<feature type="coiled-coil region" evidence="3">
    <location>
        <begin position="16"/>
        <end position="43"/>
    </location>
</feature>
<evidence type="ECO:0000313" key="4">
    <source>
        <dbReference type="EMBL" id="MCC2148945.1"/>
    </source>
</evidence>
<dbReference type="RefSeq" id="WP_022118918.1">
    <property type="nucleotide sequence ID" value="NZ_JAJEQE010000017.1"/>
</dbReference>